<evidence type="ECO:0000313" key="5">
    <source>
        <dbReference type="EMBL" id="KNC97001.1"/>
    </source>
</evidence>
<dbReference type="PROSITE" id="PS50294">
    <property type="entry name" value="WD_REPEATS_REGION"/>
    <property type="match status" value="3"/>
</dbReference>
<dbReference type="SUPFAM" id="SSF50978">
    <property type="entry name" value="WD40 repeat-like"/>
    <property type="match status" value="1"/>
</dbReference>
<dbReference type="PANTHER" id="PTHR22839:SF0">
    <property type="entry name" value="THO COMPLEX SUBUNIT 3"/>
    <property type="match status" value="1"/>
</dbReference>
<keyword evidence="1 4" id="KW-0853">WD repeat</keyword>
<accession>A0A0L0H7V1</accession>
<dbReference type="InParanoid" id="A0A0L0H7V1"/>
<dbReference type="FunCoup" id="A0A0L0H7V1">
    <property type="interactions" value="565"/>
</dbReference>
<dbReference type="InterPro" id="IPR040132">
    <property type="entry name" value="Tex1/THOC3"/>
</dbReference>
<feature type="repeat" description="WD" evidence="4">
    <location>
        <begin position="66"/>
        <end position="108"/>
    </location>
</feature>
<dbReference type="VEuPathDB" id="FungiDB:SPPG_07817"/>
<dbReference type="OrthoDB" id="340259at2759"/>
<name>A0A0L0H7V1_SPIPD</name>
<dbReference type="PANTHER" id="PTHR22839">
    <property type="entry name" value="THO COMPLEX SUBUNIT 3 THO3"/>
    <property type="match status" value="1"/>
</dbReference>
<dbReference type="InterPro" id="IPR001680">
    <property type="entry name" value="WD40_rpt"/>
</dbReference>
<dbReference type="RefSeq" id="XP_016605041.1">
    <property type="nucleotide sequence ID" value="XM_016755969.1"/>
</dbReference>
<feature type="repeat" description="WD" evidence="4">
    <location>
        <begin position="21"/>
        <end position="52"/>
    </location>
</feature>
<dbReference type="InterPro" id="IPR020472">
    <property type="entry name" value="WD40_PAC1"/>
</dbReference>
<dbReference type="GO" id="GO:0000445">
    <property type="term" value="C:THO complex part of transcription export complex"/>
    <property type="evidence" value="ECO:0007669"/>
    <property type="project" value="TreeGrafter"/>
</dbReference>
<organism evidence="5 6">
    <name type="scientific">Spizellomyces punctatus (strain DAOM BR117)</name>
    <dbReference type="NCBI Taxonomy" id="645134"/>
    <lineage>
        <taxon>Eukaryota</taxon>
        <taxon>Fungi</taxon>
        <taxon>Fungi incertae sedis</taxon>
        <taxon>Chytridiomycota</taxon>
        <taxon>Chytridiomycota incertae sedis</taxon>
        <taxon>Chytridiomycetes</taxon>
        <taxon>Spizellomycetales</taxon>
        <taxon>Spizellomycetaceae</taxon>
        <taxon>Spizellomyces</taxon>
    </lineage>
</organism>
<evidence type="ECO:0000313" key="6">
    <source>
        <dbReference type="Proteomes" id="UP000053201"/>
    </source>
</evidence>
<dbReference type="EMBL" id="KQ257466">
    <property type="protein sequence ID" value="KNC97001.1"/>
    <property type="molecule type" value="Genomic_DNA"/>
</dbReference>
<comment type="similarity">
    <text evidence="3">Belongs to the THOC3 family.</text>
</comment>
<reference evidence="5 6" key="1">
    <citation type="submission" date="2009-08" db="EMBL/GenBank/DDBJ databases">
        <title>The Genome Sequence of Spizellomyces punctatus strain DAOM BR117.</title>
        <authorList>
            <consortium name="The Broad Institute Genome Sequencing Platform"/>
            <person name="Russ C."/>
            <person name="Cuomo C."/>
            <person name="Shea T."/>
            <person name="Young S.K."/>
            <person name="Zeng Q."/>
            <person name="Koehrsen M."/>
            <person name="Haas B."/>
            <person name="Borodovsky M."/>
            <person name="Guigo R."/>
            <person name="Alvarado L."/>
            <person name="Berlin A."/>
            <person name="Bochicchio J."/>
            <person name="Borenstein D."/>
            <person name="Chapman S."/>
            <person name="Chen Z."/>
            <person name="Engels R."/>
            <person name="Freedman E."/>
            <person name="Gellesch M."/>
            <person name="Goldberg J."/>
            <person name="Griggs A."/>
            <person name="Gujja S."/>
            <person name="Heiman D."/>
            <person name="Hepburn T."/>
            <person name="Howarth C."/>
            <person name="Jen D."/>
            <person name="Larson L."/>
            <person name="Lewis B."/>
            <person name="Mehta T."/>
            <person name="Park D."/>
            <person name="Pearson M."/>
            <person name="Roberts A."/>
            <person name="Saif S."/>
            <person name="Shenoy N."/>
            <person name="Sisk P."/>
            <person name="Stolte C."/>
            <person name="Sykes S."/>
            <person name="Thomson T."/>
            <person name="Walk T."/>
            <person name="White J."/>
            <person name="Yandava C."/>
            <person name="Burger G."/>
            <person name="Gray M.W."/>
            <person name="Holland P.W.H."/>
            <person name="King N."/>
            <person name="Lang F.B.F."/>
            <person name="Roger A.J."/>
            <person name="Ruiz-Trillo I."/>
            <person name="Lander E."/>
            <person name="Nusbaum C."/>
        </authorList>
    </citation>
    <scope>NUCLEOTIDE SEQUENCE [LARGE SCALE GENOMIC DNA]</scope>
    <source>
        <strain evidence="5 6">DAOM BR117</strain>
    </source>
</reference>
<dbReference type="PRINTS" id="PR00320">
    <property type="entry name" value="GPROTEINBRPT"/>
</dbReference>
<protein>
    <submittedName>
        <fullName evidence="5">Uncharacterized protein</fullName>
    </submittedName>
</protein>
<dbReference type="Proteomes" id="UP000053201">
    <property type="component" value="Unassembled WGS sequence"/>
</dbReference>
<evidence type="ECO:0000256" key="4">
    <source>
        <dbReference type="PROSITE-ProRule" id="PRU00221"/>
    </source>
</evidence>
<gene>
    <name evidence="5" type="ORF">SPPG_07817</name>
</gene>
<keyword evidence="6" id="KW-1185">Reference proteome</keyword>
<sequence length="337" mass="37339">MSTPYLAKLKSVFASAHTRELRGHKQKVLTVGWNNDGRKLASGSADQTARVYTSVERTSSKDAIELKAHTGDVDQLCWDPTHPDRLATASLDSSIMIWDIRTADKTRTHPYARKVSTTGENINICWSPDGRHIAVGNKEDMVSFIDPRGGGDSKSEKKYIWHTIKNDVEINEISWNYAGDLFFMTTGQGTVKVLEFPQFKPVLDLTAHTANIYCVEFDPRGKYFATGSADALICLWDIEEFICVRTFGKLEWPIRTISFSYDGELIASGSEDRIIDISAVETGESVHTIQCNAAMNSVAWHPTKHILAYAGDDVGGRDHKTPEGNLRVFGVSSSSSS</sequence>
<dbReference type="Gene3D" id="2.130.10.10">
    <property type="entry name" value="YVTN repeat-like/Quinoprotein amine dehydrogenase"/>
    <property type="match status" value="2"/>
</dbReference>
<dbReference type="InterPro" id="IPR019775">
    <property type="entry name" value="WD40_repeat_CS"/>
</dbReference>
<dbReference type="OMA" id="WNADGRH"/>
<keyword evidence="2" id="KW-0677">Repeat</keyword>
<proteinExistence type="inferred from homology"/>
<dbReference type="SMART" id="SM00320">
    <property type="entry name" value="WD40"/>
    <property type="match status" value="7"/>
</dbReference>
<dbReference type="InterPro" id="IPR036322">
    <property type="entry name" value="WD40_repeat_dom_sf"/>
</dbReference>
<dbReference type="GO" id="GO:0006406">
    <property type="term" value="P:mRNA export from nucleus"/>
    <property type="evidence" value="ECO:0007669"/>
    <property type="project" value="InterPro"/>
</dbReference>
<dbReference type="InterPro" id="IPR015943">
    <property type="entry name" value="WD40/YVTN_repeat-like_dom_sf"/>
</dbReference>
<evidence type="ECO:0000256" key="2">
    <source>
        <dbReference type="ARBA" id="ARBA00022737"/>
    </source>
</evidence>
<evidence type="ECO:0000256" key="1">
    <source>
        <dbReference type="ARBA" id="ARBA00022574"/>
    </source>
</evidence>
<dbReference type="Pfam" id="PF25174">
    <property type="entry name" value="Beta-prop_THOC3"/>
    <property type="match status" value="1"/>
</dbReference>
<feature type="repeat" description="WD" evidence="4">
    <location>
        <begin position="205"/>
        <end position="246"/>
    </location>
</feature>
<dbReference type="GeneID" id="27691006"/>
<evidence type="ECO:0000256" key="3">
    <source>
        <dbReference type="ARBA" id="ARBA00046343"/>
    </source>
</evidence>
<dbReference type="AlphaFoldDB" id="A0A0L0H7V1"/>
<dbReference type="eggNOG" id="KOG1407">
    <property type="taxonomic scope" value="Eukaryota"/>
</dbReference>
<dbReference type="STRING" id="645134.A0A0L0H7V1"/>
<dbReference type="PROSITE" id="PS50082">
    <property type="entry name" value="WD_REPEATS_2"/>
    <property type="match status" value="3"/>
</dbReference>
<dbReference type="PROSITE" id="PS00678">
    <property type="entry name" value="WD_REPEATS_1"/>
    <property type="match status" value="1"/>
</dbReference>